<name>A0A0C2IW34_THEKT</name>
<keyword evidence="2" id="KW-1185">Reference proteome</keyword>
<evidence type="ECO:0000313" key="1">
    <source>
        <dbReference type="EMBL" id="KII69574.1"/>
    </source>
</evidence>
<proteinExistence type="predicted"/>
<sequence>MSTDLCTLLVTINGVSVQMLIDTGATVSGAGRFPGNIEQACLSQNIRRHLLVTFEKMLEKTPIWSLLSLSHRSIDYILRGLIMFLAISTTSLLQVRMKQIFSRNVVEIFKGLQALNVTTHWSKCRFPLDKEYNEVTRAHGQERFGSFCLVCIKLLAIYINVACQVSSILLPDNKSVRMEPEPKNVVNDQPLGVEEPIREEKVEDNLEANQGIDDIEIAYKNINKHLDIFKLTIGVFQLFLAPKLFKFWKERHVSPERRFTDPWSTASNIYQDVPLSDVKRIRSHILLFIQPKAIKHLGYSRTKYEK</sequence>
<protein>
    <submittedName>
        <fullName evidence="1">Uncharacterized protein</fullName>
    </submittedName>
</protein>
<reference evidence="1 2" key="1">
    <citation type="journal article" date="2014" name="Genome Biol. Evol.">
        <title>The genome of the myxosporean Thelohanellus kitauei shows adaptations to nutrient acquisition within its fish host.</title>
        <authorList>
            <person name="Yang Y."/>
            <person name="Xiong J."/>
            <person name="Zhou Z."/>
            <person name="Huo F."/>
            <person name="Miao W."/>
            <person name="Ran C."/>
            <person name="Liu Y."/>
            <person name="Zhang J."/>
            <person name="Feng J."/>
            <person name="Wang M."/>
            <person name="Wang M."/>
            <person name="Wang L."/>
            <person name="Yao B."/>
        </authorList>
    </citation>
    <scope>NUCLEOTIDE SEQUENCE [LARGE SCALE GENOMIC DNA]</scope>
    <source>
        <strain evidence="1">Wuqing</strain>
    </source>
</reference>
<organism evidence="1 2">
    <name type="scientific">Thelohanellus kitauei</name>
    <name type="common">Myxosporean</name>
    <dbReference type="NCBI Taxonomy" id="669202"/>
    <lineage>
        <taxon>Eukaryota</taxon>
        <taxon>Metazoa</taxon>
        <taxon>Cnidaria</taxon>
        <taxon>Myxozoa</taxon>
        <taxon>Myxosporea</taxon>
        <taxon>Bivalvulida</taxon>
        <taxon>Platysporina</taxon>
        <taxon>Myxobolidae</taxon>
        <taxon>Thelohanellus</taxon>
    </lineage>
</organism>
<dbReference type="Proteomes" id="UP000031668">
    <property type="component" value="Unassembled WGS sequence"/>
</dbReference>
<evidence type="ECO:0000313" key="2">
    <source>
        <dbReference type="Proteomes" id="UP000031668"/>
    </source>
</evidence>
<dbReference type="AlphaFoldDB" id="A0A0C2IW34"/>
<accession>A0A0C2IW34</accession>
<dbReference type="EMBL" id="JWZT01002364">
    <property type="protein sequence ID" value="KII69574.1"/>
    <property type="molecule type" value="Genomic_DNA"/>
</dbReference>
<gene>
    <name evidence="1" type="ORF">RF11_01199</name>
</gene>
<comment type="caution">
    <text evidence="1">The sequence shown here is derived from an EMBL/GenBank/DDBJ whole genome shotgun (WGS) entry which is preliminary data.</text>
</comment>